<proteinExistence type="predicted"/>
<keyword evidence="2" id="KW-0732">Signal</keyword>
<evidence type="ECO:0000313" key="3">
    <source>
        <dbReference type="EMBL" id="KAF2673389.1"/>
    </source>
</evidence>
<sequence length="296" mass="29778">MHLNTVLPLSLSLISGVVAQAAKPAAISINVAGQAAQAPAATQPGVIQATQAPAGGAAQVITIRPQAAGAAPVASAAPALAGQPQNSTPAVGQPGNVAPALAPGAPGSQPVWVVKVGSANNDLVFSPNTLTAKPGDFVQFQFYSRNHSVASSTFETPCQPEVNTAGRAFFSGFMPTEAQGQITYTVPVRDTQPMWFYCPQGRHCQDGMVGVINPPTGQTVDTYKAAAAKAANNVVPSGGVTPQQPGVPGTPAGAPGQIGSTATAPAIAQTTRSAATVVKKATWEMVGAGLIAWFLL</sequence>
<dbReference type="InterPro" id="IPR052953">
    <property type="entry name" value="Ser-rich/MCO-related"/>
</dbReference>
<evidence type="ECO:0000256" key="2">
    <source>
        <dbReference type="SAM" id="SignalP"/>
    </source>
</evidence>
<name>A0A6A6UMB1_9PEZI</name>
<organism evidence="3 4">
    <name type="scientific">Microthyrium microscopicum</name>
    <dbReference type="NCBI Taxonomy" id="703497"/>
    <lineage>
        <taxon>Eukaryota</taxon>
        <taxon>Fungi</taxon>
        <taxon>Dikarya</taxon>
        <taxon>Ascomycota</taxon>
        <taxon>Pezizomycotina</taxon>
        <taxon>Dothideomycetes</taxon>
        <taxon>Dothideomycetes incertae sedis</taxon>
        <taxon>Microthyriales</taxon>
        <taxon>Microthyriaceae</taxon>
        <taxon>Microthyrium</taxon>
    </lineage>
</organism>
<gene>
    <name evidence="3" type="ORF">BT63DRAFT_154829</name>
</gene>
<dbReference type="Gene3D" id="2.60.40.420">
    <property type="entry name" value="Cupredoxins - blue copper proteins"/>
    <property type="match status" value="1"/>
</dbReference>
<dbReference type="SUPFAM" id="SSF49503">
    <property type="entry name" value="Cupredoxins"/>
    <property type="match status" value="1"/>
</dbReference>
<evidence type="ECO:0000256" key="1">
    <source>
        <dbReference type="SAM" id="MobiDB-lite"/>
    </source>
</evidence>
<feature type="signal peptide" evidence="2">
    <location>
        <begin position="1"/>
        <end position="19"/>
    </location>
</feature>
<dbReference type="InterPro" id="IPR008972">
    <property type="entry name" value="Cupredoxin"/>
</dbReference>
<reference evidence="3" key="1">
    <citation type="journal article" date="2020" name="Stud. Mycol.">
        <title>101 Dothideomycetes genomes: a test case for predicting lifestyles and emergence of pathogens.</title>
        <authorList>
            <person name="Haridas S."/>
            <person name="Albert R."/>
            <person name="Binder M."/>
            <person name="Bloem J."/>
            <person name="Labutti K."/>
            <person name="Salamov A."/>
            <person name="Andreopoulos B."/>
            <person name="Baker S."/>
            <person name="Barry K."/>
            <person name="Bills G."/>
            <person name="Bluhm B."/>
            <person name="Cannon C."/>
            <person name="Castanera R."/>
            <person name="Culley D."/>
            <person name="Daum C."/>
            <person name="Ezra D."/>
            <person name="Gonzalez J."/>
            <person name="Henrissat B."/>
            <person name="Kuo A."/>
            <person name="Liang C."/>
            <person name="Lipzen A."/>
            <person name="Lutzoni F."/>
            <person name="Magnuson J."/>
            <person name="Mondo S."/>
            <person name="Nolan M."/>
            <person name="Ohm R."/>
            <person name="Pangilinan J."/>
            <person name="Park H.-J."/>
            <person name="Ramirez L."/>
            <person name="Alfaro M."/>
            <person name="Sun H."/>
            <person name="Tritt A."/>
            <person name="Yoshinaga Y."/>
            <person name="Zwiers L.-H."/>
            <person name="Turgeon B."/>
            <person name="Goodwin S."/>
            <person name="Spatafora J."/>
            <person name="Crous P."/>
            <person name="Grigoriev I."/>
        </authorList>
    </citation>
    <scope>NUCLEOTIDE SEQUENCE</scope>
    <source>
        <strain evidence="3">CBS 115976</strain>
    </source>
</reference>
<feature type="chain" id="PRO_5025493686" evidence="2">
    <location>
        <begin position="20"/>
        <end position="296"/>
    </location>
</feature>
<protein>
    <submittedName>
        <fullName evidence="3">Cupredoxin</fullName>
    </submittedName>
</protein>
<feature type="region of interest" description="Disordered" evidence="1">
    <location>
        <begin position="80"/>
        <end position="102"/>
    </location>
</feature>
<dbReference type="PANTHER" id="PTHR34883:SF17">
    <property type="entry name" value="CUPREDOXIN"/>
    <property type="match status" value="1"/>
</dbReference>
<dbReference type="AlphaFoldDB" id="A0A6A6UMB1"/>
<dbReference type="PANTHER" id="PTHR34883">
    <property type="entry name" value="SERINE-RICH PROTEIN, PUTATIVE-RELATED-RELATED"/>
    <property type="match status" value="1"/>
</dbReference>
<keyword evidence="4" id="KW-1185">Reference proteome</keyword>
<dbReference type="CDD" id="cd00920">
    <property type="entry name" value="Cupredoxin"/>
    <property type="match status" value="1"/>
</dbReference>
<evidence type="ECO:0000313" key="4">
    <source>
        <dbReference type="Proteomes" id="UP000799302"/>
    </source>
</evidence>
<dbReference type="EMBL" id="MU004231">
    <property type="protein sequence ID" value="KAF2673389.1"/>
    <property type="molecule type" value="Genomic_DNA"/>
</dbReference>
<accession>A0A6A6UMB1</accession>
<dbReference type="Proteomes" id="UP000799302">
    <property type="component" value="Unassembled WGS sequence"/>
</dbReference>
<dbReference type="OrthoDB" id="2331100at2759"/>